<dbReference type="Gene3D" id="2.60.40.380">
    <property type="entry name" value="Purple acid phosphatase-like, N-terminal"/>
    <property type="match status" value="1"/>
</dbReference>
<evidence type="ECO:0000259" key="1">
    <source>
        <dbReference type="Pfam" id="PF09423"/>
    </source>
</evidence>
<dbReference type="Proteomes" id="UP001302249">
    <property type="component" value="Chromosome"/>
</dbReference>
<dbReference type="InterPro" id="IPR032093">
    <property type="entry name" value="PhoD_N"/>
</dbReference>
<gene>
    <name evidence="3" type="ORF">RPR59_07955</name>
</gene>
<dbReference type="Gene3D" id="3.60.21.70">
    <property type="entry name" value="PhoD-like phosphatase"/>
    <property type="match status" value="1"/>
</dbReference>
<protein>
    <submittedName>
        <fullName evidence="3">Alkaline phosphatase D family protein</fullName>
    </submittedName>
</protein>
<evidence type="ECO:0000313" key="4">
    <source>
        <dbReference type="Proteomes" id="UP001302249"/>
    </source>
</evidence>
<dbReference type="InterPro" id="IPR029052">
    <property type="entry name" value="Metallo-depent_PP-like"/>
</dbReference>
<sequence>MPDYPDHDERRALKLRRRTMLAGMGALAAAPLPVRARRSETGNPRLMQGPMVGAVTGSEILIWGRASGPYRVEIEYADNPDFANARRSAPVQAQAERDFTTVSRLTGLESGRRYYYRPLVEGDQPKYRQELSPYSVRTAPAEPAKIRIAFGSCARVQEDPEQPIWGAVLRSEPDLFLWLGDNIYADSRIPGVMAEIYRRQRDVAGAQPVLRQVPQLAIWDDHDFGEGGADRTFATREQSLALFKQYWANPAYGLPDAPGVFFRYSYGGTDFFFLDDRYYRDPNDMPQSAEKTQIGAAQREWLQQSLLESDAPFKLVIAGGGWTRTQPDEQPVGWGSWASFLHERNALFDFIRDNRIGGVVLLSGDTHAGELNAVPWSARGGYDFYDLVASPLAQDTSINWFRRRPERRIRGAYAGSANFGELEIDAAADRPKLTYKLRNIYGKSVWNDLVLYADELVNGVTSWPGKMSGDGRDWHHMVGDLTANDWAMIDAGHDR</sequence>
<feature type="domain" description="Phospholipase D N-terminal" evidence="2">
    <location>
        <begin position="51"/>
        <end position="119"/>
    </location>
</feature>
<dbReference type="PANTHER" id="PTHR33987:SF1">
    <property type="entry name" value="CALCINEURIN-LIKE METALLO-PHOSPHOESTERASE SUPERFAMILY PROTEIN"/>
    <property type="match status" value="1"/>
</dbReference>
<dbReference type="EMBL" id="CP135076">
    <property type="protein sequence ID" value="WNO52416.1"/>
    <property type="molecule type" value="Genomic_DNA"/>
</dbReference>
<feature type="domain" description="PhoD-like phosphatase metallophosphatase" evidence="1">
    <location>
        <begin position="149"/>
        <end position="395"/>
    </location>
</feature>
<organism evidence="3 4">
    <name type="scientific">Stakelama saccharophila</name>
    <dbReference type="NCBI Taxonomy" id="3075605"/>
    <lineage>
        <taxon>Bacteria</taxon>
        <taxon>Pseudomonadati</taxon>
        <taxon>Pseudomonadota</taxon>
        <taxon>Alphaproteobacteria</taxon>
        <taxon>Sphingomonadales</taxon>
        <taxon>Sphingomonadaceae</taxon>
        <taxon>Stakelama</taxon>
    </lineage>
</organism>
<keyword evidence="4" id="KW-1185">Reference proteome</keyword>
<dbReference type="PANTHER" id="PTHR33987">
    <property type="entry name" value="CALCINEURIN-LIKE METALLO-PHOSPHOESTERASE SUPERFAMILY PROTEIN"/>
    <property type="match status" value="1"/>
</dbReference>
<evidence type="ECO:0000259" key="2">
    <source>
        <dbReference type="Pfam" id="PF16655"/>
    </source>
</evidence>
<accession>A0ABZ0B4V3</accession>
<evidence type="ECO:0000313" key="3">
    <source>
        <dbReference type="EMBL" id="WNO52416.1"/>
    </source>
</evidence>
<reference evidence="3 4" key="1">
    <citation type="submission" date="2023-09" db="EMBL/GenBank/DDBJ databases">
        <authorList>
            <person name="Rey-Velasco X."/>
        </authorList>
    </citation>
    <scope>NUCLEOTIDE SEQUENCE [LARGE SCALE GENOMIC DNA]</scope>
    <source>
        <strain evidence="3 4">W311</strain>
    </source>
</reference>
<proteinExistence type="predicted"/>
<dbReference type="Pfam" id="PF09423">
    <property type="entry name" value="PhoD"/>
    <property type="match status" value="1"/>
</dbReference>
<dbReference type="InterPro" id="IPR018946">
    <property type="entry name" value="PhoD-like_MPP"/>
</dbReference>
<dbReference type="CDD" id="cd07389">
    <property type="entry name" value="MPP_PhoD"/>
    <property type="match status" value="1"/>
</dbReference>
<dbReference type="InterPro" id="IPR038607">
    <property type="entry name" value="PhoD-like_sf"/>
</dbReference>
<dbReference type="RefSeq" id="WP_313912838.1">
    <property type="nucleotide sequence ID" value="NZ_CP135076.1"/>
</dbReference>
<dbReference type="SUPFAM" id="SSF56300">
    <property type="entry name" value="Metallo-dependent phosphatases"/>
    <property type="match status" value="1"/>
</dbReference>
<name>A0ABZ0B4V3_9SPHN</name>
<dbReference type="Pfam" id="PF16655">
    <property type="entry name" value="PhoD_N"/>
    <property type="match status" value="1"/>
</dbReference>